<dbReference type="Proteomes" id="UP000008281">
    <property type="component" value="Unassembled WGS sequence"/>
</dbReference>
<dbReference type="eggNOG" id="ENOG502RAZH">
    <property type="taxonomic scope" value="Eukaryota"/>
</dbReference>
<dbReference type="OrthoDB" id="5908444at2759"/>
<accession>E3NG42</accession>
<organism evidence="4">
    <name type="scientific">Caenorhabditis remanei</name>
    <name type="common">Caenorhabditis vulgaris</name>
    <dbReference type="NCBI Taxonomy" id="31234"/>
    <lineage>
        <taxon>Eukaryota</taxon>
        <taxon>Metazoa</taxon>
        <taxon>Ecdysozoa</taxon>
        <taxon>Nematoda</taxon>
        <taxon>Chromadorea</taxon>
        <taxon>Rhabditida</taxon>
        <taxon>Rhabditina</taxon>
        <taxon>Rhabditomorpha</taxon>
        <taxon>Rhabditoidea</taxon>
        <taxon>Rhabditidae</taxon>
        <taxon>Peloderinae</taxon>
        <taxon>Caenorhabditis</taxon>
    </lineage>
</organism>
<dbReference type="Pfam" id="PF00646">
    <property type="entry name" value="F-box"/>
    <property type="match status" value="1"/>
</dbReference>
<dbReference type="AlphaFoldDB" id="E3NG42"/>
<evidence type="ECO:0000313" key="3">
    <source>
        <dbReference type="EMBL" id="EFO96927.1"/>
    </source>
</evidence>
<dbReference type="RefSeq" id="XP_003092621.2">
    <property type="nucleotide sequence ID" value="XM_003092573.2"/>
</dbReference>
<keyword evidence="4" id="KW-1185">Reference proteome</keyword>
<keyword evidence="1" id="KW-1133">Transmembrane helix</keyword>
<dbReference type="EMBL" id="DS268649">
    <property type="protein sequence ID" value="EFO96927.1"/>
    <property type="molecule type" value="Genomic_DNA"/>
</dbReference>
<dbReference type="PANTHER" id="PTHR21503:SF8">
    <property type="entry name" value="F-BOX ASSOCIATED DOMAIN-CONTAINING PROTEIN-RELATED"/>
    <property type="match status" value="1"/>
</dbReference>
<gene>
    <name evidence="3" type="ORF">CRE_09820</name>
</gene>
<dbReference type="KEGG" id="crq:GCK72_004445"/>
<feature type="transmembrane region" description="Helical" evidence="1">
    <location>
        <begin position="310"/>
        <end position="334"/>
    </location>
</feature>
<dbReference type="PANTHER" id="PTHR21503">
    <property type="entry name" value="F-BOX-CONTAINING HYPOTHETICAL PROTEIN C.ELEGANS"/>
    <property type="match status" value="1"/>
</dbReference>
<protein>
    <recommendedName>
        <fullName evidence="2">F-box domain-containing protein</fullName>
    </recommendedName>
</protein>
<evidence type="ECO:0000256" key="1">
    <source>
        <dbReference type="SAM" id="Phobius"/>
    </source>
</evidence>
<keyword evidence="1" id="KW-0812">Transmembrane</keyword>
<evidence type="ECO:0000313" key="4">
    <source>
        <dbReference type="Proteomes" id="UP000008281"/>
    </source>
</evidence>
<name>E3NG42_CAERE</name>
<dbReference type="InterPro" id="IPR001810">
    <property type="entry name" value="F-box_dom"/>
</dbReference>
<dbReference type="HOGENOM" id="CLU_564123_0_0_1"/>
<sequence length="484" mass="56452">MDLFFWLSKLYEFIRFRFHRYPKFPLLHLPYLAIKQVIESMSVSERIKLSQTSKRMATFVRMKLPFYYVFIRDALSGLFMKDQNALLYCGREIHKFAEKYECLTSLDYEEWLPKNASNLKKTELLFHQIQDIFPSKSFGVCLFLSEIFETTIEKIFEILAFQKCDRIVLYQGGIASIHLDKIMKMANDKRDIVIRYTVVAQDYRHEMAFEFRNIEYDDARWVRLEYLFSMNNCENVKISQCRLNLFDINTLIKYWILCQRDMFKNLTIRFEKQDIEFDWSVVLRDVAAEKLDNSSFLMPASIMTSSSYDWIAYGQGFASGLLAVVSTGYIGYLATKYIQKKKRDVILVDLHTANVVLQGASVVNNPSNMNVPLMLTVAYEQRGVLREEVKGDRTMTGTMYSTISGDLCFLGVTGSGFGNKIGTILVEGYYENQRFATLTWPILRGFAPNPILEFQSPYTKYLDIESMSTKYERIMWNGTLDNTA</sequence>
<reference evidence="3" key="1">
    <citation type="submission" date="2007-07" db="EMBL/GenBank/DDBJ databases">
        <title>PCAP assembly of the Caenorhabditis remanei genome.</title>
        <authorList>
            <consortium name="The Caenorhabditis remanei Sequencing Consortium"/>
            <person name="Wilson R.K."/>
        </authorList>
    </citation>
    <scope>NUCLEOTIDE SEQUENCE [LARGE SCALE GENOMIC DNA]</scope>
    <source>
        <strain evidence="3">PB4641</strain>
    </source>
</reference>
<feature type="domain" description="F-box" evidence="2">
    <location>
        <begin position="23"/>
        <end position="69"/>
    </location>
</feature>
<dbReference type="InParanoid" id="E3NG42"/>
<dbReference type="GeneID" id="9810412"/>
<keyword evidence="1" id="KW-0472">Membrane</keyword>
<dbReference type="CTD" id="9810412"/>
<proteinExistence type="predicted"/>
<evidence type="ECO:0000259" key="2">
    <source>
        <dbReference type="PROSITE" id="PS50181"/>
    </source>
</evidence>
<dbReference type="PROSITE" id="PS50181">
    <property type="entry name" value="FBOX"/>
    <property type="match status" value="1"/>
</dbReference>